<dbReference type="GO" id="GO:0003824">
    <property type="term" value="F:catalytic activity"/>
    <property type="evidence" value="ECO:0007669"/>
    <property type="project" value="InterPro"/>
</dbReference>
<evidence type="ECO:0000256" key="1">
    <source>
        <dbReference type="PIRNR" id="PIRNR013171"/>
    </source>
</evidence>
<gene>
    <name evidence="3" type="ORF">CANVERA_P5204</name>
</gene>
<dbReference type="GO" id="GO:0055085">
    <property type="term" value="P:transmembrane transport"/>
    <property type="evidence" value="ECO:0007669"/>
    <property type="project" value="InterPro"/>
</dbReference>
<evidence type="ECO:0000256" key="2">
    <source>
        <dbReference type="SAM" id="SignalP"/>
    </source>
</evidence>
<proteinExistence type="inferred from homology"/>
<dbReference type="PANTHER" id="PTHR38643">
    <property type="entry name" value="PURINE NUCLEOSIDE PERMEASE C285.05-RELATED"/>
    <property type="match status" value="1"/>
</dbReference>
<dbReference type="OrthoDB" id="2331083at2759"/>
<dbReference type="AlphaFoldDB" id="A0A9W4U0Z6"/>
<accession>A0A9W4U0Z6</accession>
<protein>
    <recommendedName>
        <fullName evidence="5">Purine nucleoside permease</fullName>
    </recommendedName>
</protein>
<evidence type="ECO:0000313" key="4">
    <source>
        <dbReference type="Proteomes" id="UP001152885"/>
    </source>
</evidence>
<keyword evidence="1" id="KW-0813">Transport</keyword>
<name>A0A9W4U0Z6_9ASCO</name>
<feature type="signal peptide" evidence="2">
    <location>
        <begin position="1"/>
        <end position="17"/>
    </location>
</feature>
<evidence type="ECO:0000313" key="3">
    <source>
        <dbReference type="EMBL" id="CAI5760696.1"/>
    </source>
</evidence>
<sequence length="392" mass="43717">MLVKFFISFCFIYSCLSSPVLNARSNNITEVSSSSASNIEASSNGKLFSPKVFIVSLFELERDPWLKSYNFTNNVTIPGLSPVYPSIHCDSNYTICQVTLGEGEINAAISITSLTLNPIFDLSSTYFIVAGIAGGVPEYTTLGSVTISKYAVQVGLEYQFAYEDYHNVKPNWKSGYIPYGTTNQTTYPNTVYGSEVFELNEKLRDQAFKLASKVKLNNGNELNKKFRKLYNETAARSNPKVVKCDVLTSDNYFTGPVLNDYFNSFTNLLTNGSAKYCATAQEDNAILETFTRLDKYEIVDYERVIVMRSISDFSTNPPSMNAVDYFFNRKDGGIQASLDNLVIAGKPIITDIVKNWDKQYKNNKYSADNYVGDIFGTVGGKPDFGKDSFEIA</sequence>
<dbReference type="PIRSF" id="PIRSF013171">
    <property type="entry name" value="Pur_nuclsid_perm"/>
    <property type="match status" value="1"/>
</dbReference>
<evidence type="ECO:0008006" key="5">
    <source>
        <dbReference type="Google" id="ProtNLM"/>
    </source>
</evidence>
<comment type="caution">
    <text evidence="3">The sequence shown here is derived from an EMBL/GenBank/DDBJ whole genome shotgun (WGS) entry which is preliminary data.</text>
</comment>
<dbReference type="GO" id="GO:0005783">
    <property type="term" value="C:endoplasmic reticulum"/>
    <property type="evidence" value="ECO:0007669"/>
    <property type="project" value="TreeGrafter"/>
</dbReference>
<keyword evidence="4" id="KW-1185">Reference proteome</keyword>
<comment type="similarity">
    <text evidence="1">Belongs to the NUP family.</text>
</comment>
<dbReference type="InterPro" id="IPR009486">
    <property type="entry name" value="Pur_nuclsid_perm"/>
</dbReference>
<dbReference type="InterPro" id="IPR035994">
    <property type="entry name" value="Nucleoside_phosphorylase_sf"/>
</dbReference>
<dbReference type="PANTHER" id="PTHR38643:SF1">
    <property type="entry name" value="PURINE NUCLEOSIDE PERMEASE C285.05-RELATED"/>
    <property type="match status" value="1"/>
</dbReference>
<comment type="function">
    <text evidence="1">Nucleoside permease that transports adenosine and guanosine.</text>
</comment>
<feature type="chain" id="PRO_5040766540" description="Purine nucleoside permease" evidence="2">
    <location>
        <begin position="18"/>
        <end position="392"/>
    </location>
</feature>
<reference evidence="3" key="1">
    <citation type="submission" date="2022-12" db="EMBL/GenBank/DDBJ databases">
        <authorList>
            <person name="Brejova B."/>
        </authorList>
    </citation>
    <scope>NUCLEOTIDE SEQUENCE</scope>
</reference>
<dbReference type="PROSITE" id="PS51257">
    <property type="entry name" value="PROKAR_LIPOPROTEIN"/>
    <property type="match status" value="1"/>
</dbReference>
<organism evidence="3 4">
    <name type="scientific">Candida verbasci</name>
    <dbReference type="NCBI Taxonomy" id="1227364"/>
    <lineage>
        <taxon>Eukaryota</taxon>
        <taxon>Fungi</taxon>
        <taxon>Dikarya</taxon>
        <taxon>Ascomycota</taxon>
        <taxon>Saccharomycotina</taxon>
        <taxon>Pichiomycetes</taxon>
        <taxon>Debaryomycetaceae</taxon>
        <taxon>Candida/Lodderomyces clade</taxon>
        <taxon>Candida</taxon>
    </lineage>
</organism>
<dbReference type="Gene3D" id="3.40.50.1580">
    <property type="entry name" value="Nucleoside phosphorylase domain"/>
    <property type="match status" value="1"/>
</dbReference>
<dbReference type="GO" id="GO:0009116">
    <property type="term" value="P:nucleoside metabolic process"/>
    <property type="evidence" value="ECO:0007669"/>
    <property type="project" value="InterPro"/>
</dbReference>
<dbReference type="Pfam" id="PF06516">
    <property type="entry name" value="NUP"/>
    <property type="match status" value="1"/>
</dbReference>
<dbReference type="EMBL" id="CANTUO010000007">
    <property type="protein sequence ID" value="CAI5760696.1"/>
    <property type="molecule type" value="Genomic_DNA"/>
</dbReference>
<dbReference type="Proteomes" id="UP001152885">
    <property type="component" value="Unassembled WGS sequence"/>
</dbReference>
<dbReference type="SUPFAM" id="SSF53167">
    <property type="entry name" value="Purine and uridine phosphorylases"/>
    <property type="match status" value="1"/>
</dbReference>
<keyword evidence="2" id="KW-0732">Signal</keyword>